<name>A0A3M0G9B6_9ACTN</name>
<keyword evidence="2 3" id="KW-0413">Isomerase</keyword>
<comment type="caution">
    <text evidence="3">The sequence shown here is derived from an EMBL/GenBank/DDBJ whole genome shotgun (WGS) entry which is preliminary data.</text>
</comment>
<dbReference type="GO" id="GO:0005975">
    <property type="term" value="P:carbohydrate metabolic process"/>
    <property type="evidence" value="ECO:0007669"/>
    <property type="project" value="InterPro"/>
</dbReference>
<dbReference type="EMBL" id="REFW01000003">
    <property type="protein sequence ID" value="RMB59052.1"/>
    <property type="molecule type" value="Genomic_DNA"/>
</dbReference>
<dbReference type="AlphaFoldDB" id="A0A3M0G9B6"/>
<dbReference type="InterPro" id="IPR012341">
    <property type="entry name" value="6hp_glycosidase-like_sf"/>
</dbReference>
<evidence type="ECO:0000313" key="4">
    <source>
        <dbReference type="Proteomes" id="UP000275256"/>
    </source>
</evidence>
<sequence length="413" mass="44679">MAGSTDHRAAQRADLLRFAQGSACQGGFGYLDDAGRLDPSEPMPLYVACRMTHVFSLGLLAGEPPAEGGPDRTELARLAQHGVQALSQGPLHDARSGGWFAAMEPGGSPEGAKAAYAHAFVVLAATSALAAGVPGAQLLLDMALDVMESHFWDEETGTVVEQWDSAWTTLDDYRGVNANMHTVEAFLAAGDVTGDSTWHTRAGRIAERVVALARGNQWRIPEHFTADWRSLLDYNREMPADAFRPFGATVGHGMEWARLLIAVDETLGEDAPEGLVEAAVALNDRAIADGWAADGEDGFIYTTDWDGTPVVRARMHWVVAEAICTATVLHRLTGEQRYATDLQRWWDYADTFLIDHALGSWHHELDPENRPASGTWSGKPDVYHAYQAALMADVPTTPSFATALAAGREQPTS</sequence>
<dbReference type="Gene3D" id="1.50.10.10">
    <property type="match status" value="1"/>
</dbReference>
<protein>
    <submittedName>
        <fullName evidence="3">AGE family epimerase/isomerase</fullName>
    </submittedName>
</protein>
<dbReference type="OrthoDB" id="9806359at2"/>
<keyword evidence="4" id="KW-1185">Reference proteome</keyword>
<evidence type="ECO:0000256" key="2">
    <source>
        <dbReference type="ARBA" id="ARBA00023235"/>
    </source>
</evidence>
<dbReference type="GO" id="GO:0016853">
    <property type="term" value="F:isomerase activity"/>
    <property type="evidence" value="ECO:0007669"/>
    <property type="project" value="UniProtKB-KW"/>
</dbReference>
<dbReference type="Proteomes" id="UP000275256">
    <property type="component" value="Unassembled WGS sequence"/>
</dbReference>
<evidence type="ECO:0000313" key="3">
    <source>
        <dbReference type="EMBL" id="RMB59052.1"/>
    </source>
</evidence>
<reference evidence="3 4" key="1">
    <citation type="submission" date="2018-10" db="EMBL/GenBank/DDBJ databases">
        <title>Tessaracoccus antarcticuss sp. nov., isolated from sediment.</title>
        <authorList>
            <person name="Zhou L.Y."/>
            <person name="Du Z.J."/>
        </authorList>
    </citation>
    <scope>NUCLEOTIDE SEQUENCE [LARGE SCALE GENOMIC DNA]</scope>
    <source>
        <strain evidence="3 4">JDX10</strain>
    </source>
</reference>
<accession>A0A3M0G9B6</accession>
<gene>
    <name evidence="3" type="ORF">EAX62_12765</name>
</gene>
<evidence type="ECO:0000256" key="1">
    <source>
        <dbReference type="ARBA" id="ARBA00008558"/>
    </source>
</evidence>
<dbReference type="InterPro" id="IPR008928">
    <property type="entry name" value="6-hairpin_glycosidase_sf"/>
</dbReference>
<dbReference type="PANTHER" id="PTHR15108">
    <property type="entry name" value="N-ACYLGLUCOSAMINE-2-EPIMERASE"/>
    <property type="match status" value="1"/>
</dbReference>
<dbReference type="InterPro" id="IPR010819">
    <property type="entry name" value="AGE/CE"/>
</dbReference>
<proteinExistence type="inferred from homology"/>
<dbReference type="Pfam" id="PF07221">
    <property type="entry name" value="GlcNAc_2-epim"/>
    <property type="match status" value="1"/>
</dbReference>
<comment type="similarity">
    <text evidence="1">Belongs to the N-acylglucosamine 2-epimerase family.</text>
</comment>
<dbReference type="SUPFAM" id="SSF48208">
    <property type="entry name" value="Six-hairpin glycosidases"/>
    <property type="match status" value="1"/>
</dbReference>
<organism evidence="3 4">
    <name type="scientific">Tessaracoccus antarcticus</name>
    <dbReference type="NCBI Taxonomy" id="2479848"/>
    <lineage>
        <taxon>Bacteria</taxon>
        <taxon>Bacillati</taxon>
        <taxon>Actinomycetota</taxon>
        <taxon>Actinomycetes</taxon>
        <taxon>Propionibacteriales</taxon>
        <taxon>Propionibacteriaceae</taxon>
        <taxon>Tessaracoccus</taxon>
    </lineage>
</organism>